<dbReference type="EC" id="1.1.1.267" evidence="9"/>
<feature type="binding site" evidence="9">
    <location>
        <position position="230"/>
    </location>
    <ligand>
        <name>1-deoxy-D-xylulose 5-phosphate</name>
        <dbReference type="ChEBI" id="CHEBI:57792"/>
    </ligand>
</feature>
<keyword evidence="6 9" id="KW-0464">Manganese</keyword>
<comment type="caution">
    <text evidence="9">Lacks conserved residue(s) required for the propagation of feature annotation.</text>
</comment>
<dbReference type="RefSeq" id="WP_015238554.1">
    <property type="nucleotide sequence ID" value="NC_020283.1"/>
</dbReference>
<dbReference type="GO" id="GO:0030145">
    <property type="term" value="F:manganese ion binding"/>
    <property type="evidence" value="ECO:0007669"/>
    <property type="project" value="TreeGrafter"/>
</dbReference>
<keyword evidence="9" id="KW-0460">Magnesium</keyword>
<feature type="binding site" evidence="9">
    <location>
        <position position="189"/>
    </location>
    <ligand>
        <name>1-deoxy-D-xylulose 5-phosphate</name>
        <dbReference type="ChEBI" id="CHEBI:57792"/>
    </ligand>
</feature>
<dbReference type="AlphaFoldDB" id="M1LWL7"/>
<accession>M1LWL7</accession>
<evidence type="ECO:0000259" key="12">
    <source>
        <dbReference type="Pfam" id="PF13288"/>
    </source>
</evidence>
<feature type="binding site" evidence="9">
    <location>
        <position position="13"/>
    </location>
    <ligand>
        <name>NADPH</name>
        <dbReference type="ChEBI" id="CHEBI:57783"/>
    </ligand>
</feature>
<feature type="binding site" evidence="9">
    <location>
        <position position="128"/>
    </location>
    <ligand>
        <name>1-deoxy-D-xylulose 5-phosphate</name>
        <dbReference type="ChEBI" id="CHEBI:57792"/>
    </ligand>
</feature>
<dbReference type="Gene3D" id="1.10.1740.10">
    <property type="match status" value="1"/>
</dbReference>
<organism evidence="13 14">
    <name type="scientific">Candidatus Kinetoplastidibacterium crithidiae TCC036E</name>
    <dbReference type="NCBI Taxonomy" id="1208918"/>
    <lineage>
        <taxon>Bacteria</taxon>
        <taxon>Pseudomonadati</taxon>
        <taxon>Pseudomonadota</taxon>
        <taxon>Betaproteobacteria</taxon>
        <taxon>Candidatus Kinetoplastidibacterium</taxon>
    </lineage>
</organism>
<dbReference type="EMBL" id="CP003804">
    <property type="protein sequence ID" value="AGF47614.1"/>
    <property type="molecule type" value="Genomic_DNA"/>
</dbReference>
<sequence>MREVRRVFIFGSTGSIGEKSLEVISINKDRFEVFGLSANSQIERLAKQAINFNVKVVVVPNKQARERFYKAMPICYNVPEVLIGENSLMNVASSGLYDIAIIATSGVAGLYSALEAAKSGKRILLANKELLVIAGQLFMDAVSLNKTEIIPIDSENNSIFQCLHRNSYLDNTKNEFANNYINKIILTDSGGPFRSMSVDQLEDVTPLHIYKYHNWQIGQKISVDSATMINKGFEIIETFWLFSMPIESIDILIQPQSIVHSMIEYSDGSVIANLSKPNMEIPISYALSFPDILENNVGFLDLSKVCSLDFFKPDLERFQCLNLSFEALNAGPGYCIVLNAANEVAVEGFLSGRLKYTWIPRVIEASFEWYSSKLSKKLLSLDEIINLDLEARYFASNLGIGLS</sequence>
<evidence type="ECO:0000259" key="10">
    <source>
        <dbReference type="Pfam" id="PF02670"/>
    </source>
</evidence>
<keyword evidence="3 9" id="KW-0479">Metal-binding</keyword>
<feature type="binding site" evidence="9">
    <location>
        <position position="155"/>
    </location>
    <ligand>
        <name>Mn(2+)</name>
        <dbReference type="ChEBI" id="CHEBI:29035"/>
    </ligand>
</feature>
<keyword evidence="5 9" id="KW-0560">Oxidoreductase</keyword>
<dbReference type="KEGG" id="kct:CDEE_0586"/>
<dbReference type="eggNOG" id="COG0743">
    <property type="taxonomic scope" value="Bacteria"/>
</dbReference>
<evidence type="ECO:0000313" key="13">
    <source>
        <dbReference type="EMBL" id="AGF47614.1"/>
    </source>
</evidence>
<evidence type="ECO:0000256" key="2">
    <source>
        <dbReference type="ARBA" id="ARBA00006825"/>
    </source>
</evidence>
<keyword evidence="13" id="KW-0413">Isomerase</keyword>
<feature type="binding site" evidence="9">
    <location>
        <position position="16"/>
    </location>
    <ligand>
        <name>NADPH</name>
        <dbReference type="ChEBI" id="CHEBI:57783"/>
    </ligand>
</feature>
<evidence type="ECO:0000256" key="7">
    <source>
        <dbReference type="ARBA" id="ARBA00023229"/>
    </source>
</evidence>
<dbReference type="Pfam" id="PF13288">
    <property type="entry name" value="DXPR_C"/>
    <property type="match status" value="1"/>
</dbReference>
<evidence type="ECO:0000256" key="1">
    <source>
        <dbReference type="ARBA" id="ARBA00005094"/>
    </source>
</evidence>
<dbReference type="FunFam" id="3.40.50.720:FF:000045">
    <property type="entry name" value="1-deoxy-D-xylulose 5-phosphate reductoisomerase"/>
    <property type="match status" value="1"/>
</dbReference>
<feature type="binding site" evidence="9">
    <location>
        <position position="15"/>
    </location>
    <ligand>
        <name>NADPH</name>
        <dbReference type="ChEBI" id="CHEBI:57783"/>
    </ligand>
</feature>
<dbReference type="GO" id="GO:0016853">
    <property type="term" value="F:isomerase activity"/>
    <property type="evidence" value="ECO:0007669"/>
    <property type="project" value="UniProtKB-KW"/>
</dbReference>
<dbReference type="NCBIfam" id="TIGR00243">
    <property type="entry name" value="Dxr"/>
    <property type="match status" value="1"/>
</dbReference>
<feature type="binding site" evidence="9">
    <location>
        <position position="225"/>
    </location>
    <ligand>
        <name>1-deoxy-D-xylulose 5-phosphate</name>
        <dbReference type="ChEBI" id="CHEBI:57792"/>
    </ligand>
</feature>
<dbReference type="Gene3D" id="3.40.50.720">
    <property type="entry name" value="NAD(P)-binding Rossmann-like Domain"/>
    <property type="match status" value="1"/>
</dbReference>
<dbReference type="InterPro" id="IPR026877">
    <property type="entry name" value="DXPR_C"/>
</dbReference>
<comment type="catalytic activity">
    <reaction evidence="8">
        <text>2-C-methyl-D-erythritol 4-phosphate + NADP(+) = 1-deoxy-D-xylulose 5-phosphate + NADPH + H(+)</text>
        <dbReference type="Rhea" id="RHEA:13717"/>
        <dbReference type="ChEBI" id="CHEBI:15378"/>
        <dbReference type="ChEBI" id="CHEBI:57783"/>
        <dbReference type="ChEBI" id="CHEBI:57792"/>
        <dbReference type="ChEBI" id="CHEBI:58262"/>
        <dbReference type="ChEBI" id="CHEBI:58349"/>
        <dbReference type="EC" id="1.1.1.267"/>
    </reaction>
    <physiologicalReaction direction="right-to-left" evidence="8">
        <dbReference type="Rhea" id="RHEA:13719"/>
    </physiologicalReaction>
</comment>
<comment type="cofactor">
    <cofactor evidence="9">
        <name>Mg(2+)</name>
        <dbReference type="ChEBI" id="CHEBI:18420"/>
    </cofactor>
    <cofactor evidence="9">
        <name>Mn(2+)</name>
        <dbReference type="ChEBI" id="CHEBI:29035"/>
    </cofactor>
</comment>
<keyword evidence="4 9" id="KW-0521">NADP</keyword>
<dbReference type="PANTHER" id="PTHR30525:SF0">
    <property type="entry name" value="1-DEOXY-D-XYLULOSE 5-PHOSPHATE REDUCTOISOMERASE, CHLOROPLASTIC"/>
    <property type="match status" value="1"/>
</dbReference>
<feature type="binding site" evidence="9">
    <location>
        <position position="153"/>
    </location>
    <ligand>
        <name>Mn(2+)</name>
        <dbReference type="ChEBI" id="CHEBI:29035"/>
    </ligand>
</feature>
<dbReference type="Proteomes" id="UP000011686">
    <property type="component" value="Chromosome"/>
</dbReference>
<feature type="binding site" evidence="9">
    <location>
        <position position="129"/>
    </location>
    <ligand>
        <name>NADPH</name>
        <dbReference type="ChEBI" id="CHEBI:57783"/>
    </ligand>
</feature>
<dbReference type="PANTHER" id="PTHR30525">
    <property type="entry name" value="1-DEOXY-D-XYLULOSE 5-PHOSPHATE REDUCTOISOMERASE"/>
    <property type="match status" value="1"/>
</dbReference>
<protein>
    <recommendedName>
        <fullName evidence="9">1-deoxy-D-xylulose 5-phosphate reductoisomerase</fullName>
        <shortName evidence="9">DXP reductoisomerase</shortName>
        <ecNumber evidence="9">1.1.1.267</ecNumber>
    </recommendedName>
    <alternativeName>
        <fullName evidence="9">1-deoxyxylulose-5-phosphate reductoisomerase</fullName>
    </alternativeName>
    <alternativeName>
        <fullName evidence="9">2-C-methyl-D-erythritol 4-phosphate synthase</fullName>
    </alternativeName>
</protein>
<reference evidence="13 14" key="1">
    <citation type="journal article" date="2013" name="Genome Biol. Evol.">
        <title>Genome evolution and phylogenomic analysis of candidatus kinetoplastibacterium, the betaproteobacterial endosymbionts of strigomonas and angomonas.</title>
        <authorList>
            <person name="Alves J.M."/>
            <person name="Serrano M.G."/>
            <person name="Maia da Silva F."/>
            <person name="Voegtly L.J."/>
            <person name="Matveyev A.V."/>
            <person name="Teixeira M.M."/>
            <person name="Camargo E.P."/>
            <person name="Buck G.A."/>
        </authorList>
    </citation>
    <scope>NUCLEOTIDE SEQUENCE [LARGE SCALE GENOMIC DNA]</scope>
    <source>
        <strain evidence="13 14">TCC036E</strain>
    </source>
</reference>
<dbReference type="UniPathway" id="UPA00056">
    <property type="reaction ID" value="UER00092"/>
</dbReference>
<dbReference type="Pfam" id="PF08436">
    <property type="entry name" value="DXP_redisom_C"/>
    <property type="match status" value="1"/>
</dbReference>
<evidence type="ECO:0000256" key="5">
    <source>
        <dbReference type="ARBA" id="ARBA00023002"/>
    </source>
</evidence>
<dbReference type="GO" id="GO:0030604">
    <property type="term" value="F:1-deoxy-D-xylulose-5-phosphate reductoisomerase activity"/>
    <property type="evidence" value="ECO:0007669"/>
    <property type="project" value="UniProtKB-UniRule"/>
</dbReference>
<dbReference type="GO" id="GO:0070402">
    <property type="term" value="F:NADPH binding"/>
    <property type="evidence" value="ECO:0007669"/>
    <property type="project" value="InterPro"/>
</dbReference>
<dbReference type="GO" id="GO:0051484">
    <property type="term" value="P:isopentenyl diphosphate biosynthetic process, methylerythritol 4-phosphate pathway involved in terpenoid biosynthetic process"/>
    <property type="evidence" value="ECO:0007669"/>
    <property type="project" value="TreeGrafter"/>
</dbReference>
<feature type="binding site" evidence="9">
    <location>
        <position position="155"/>
    </location>
    <ligand>
        <name>1-deoxy-D-xylulose 5-phosphate</name>
        <dbReference type="ChEBI" id="CHEBI:57792"/>
    </ligand>
</feature>
<feature type="binding site" evidence="9">
    <location>
        <position position="231"/>
    </location>
    <ligand>
        <name>1-deoxy-D-xylulose 5-phosphate</name>
        <dbReference type="ChEBI" id="CHEBI:57792"/>
    </ligand>
</feature>
<evidence type="ECO:0000256" key="8">
    <source>
        <dbReference type="ARBA" id="ARBA00048543"/>
    </source>
</evidence>
<dbReference type="HOGENOM" id="CLU_035714_4_0_4"/>
<dbReference type="HAMAP" id="MF_00183">
    <property type="entry name" value="DXP_reductoisom"/>
    <property type="match status" value="1"/>
</dbReference>
<proteinExistence type="inferred from homology"/>
<comment type="pathway">
    <text evidence="1 9">Isoprenoid biosynthesis; isopentenyl diphosphate biosynthesis via DXP pathway; isopentenyl diphosphate from 1-deoxy-D-xylulose 5-phosphate: step 1/6.</text>
</comment>
<dbReference type="SUPFAM" id="SSF69055">
    <property type="entry name" value="1-deoxy-D-xylulose-5-phosphate reductoisomerase, C-terminal domain"/>
    <property type="match status" value="1"/>
</dbReference>
<feature type="binding site" evidence="9">
    <location>
        <position position="154"/>
    </location>
    <ligand>
        <name>1-deoxy-D-xylulose 5-phosphate</name>
        <dbReference type="ChEBI" id="CHEBI:57792"/>
    </ligand>
</feature>
<dbReference type="InterPro" id="IPR036291">
    <property type="entry name" value="NAD(P)-bd_dom_sf"/>
</dbReference>
<dbReference type="SUPFAM" id="SSF51735">
    <property type="entry name" value="NAD(P)-binding Rossmann-fold domains"/>
    <property type="match status" value="1"/>
</dbReference>
<dbReference type="SUPFAM" id="SSF55347">
    <property type="entry name" value="Glyceraldehyde-3-phosphate dehydrogenase-like, C-terminal domain"/>
    <property type="match status" value="1"/>
</dbReference>
<evidence type="ECO:0000313" key="14">
    <source>
        <dbReference type="Proteomes" id="UP000011686"/>
    </source>
</evidence>
<dbReference type="InterPro" id="IPR036169">
    <property type="entry name" value="DXPR_C_sf"/>
</dbReference>
<evidence type="ECO:0000256" key="6">
    <source>
        <dbReference type="ARBA" id="ARBA00023211"/>
    </source>
</evidence>
<dbReference type="PATRIC" id="fig|1208918.3.peg.313"/>
<evidence type="ECO:0000256" key="4">
    <source>
        <dbReference type="ARBA" id="ARBA00022857"/>
    </source>
</evidence>
<name>M1LWL7_9PROT</name>
<feature type="binding site" evidence="9">
    <location>
        <position position="127"/>
    </location>
    <ligand>
        <name>NADPH</name>
        <dbReference type="ChEBI" id="CHEBI:57783"/>
    </ligand>
</feature>
<evidence type="ECO:0000256" key="9">
    <source>
        <dbReference type="HAMAP-Rule" id="MF_00183"/>
    </source>
</evidence>
<comment type="similarity">
    <text evidence="2 9">Belongs to the DXR family.</text>
</comment>
<evidence type="ECO:0000259" key="11">
    <source>
        <dbReference type="Pfam" id="PF08436"/>
    </source>
</evidence>
<dbReference type="PIRSF" id="PIRSF006205">
    <property type="entry name" value="Dxp_reductismrs"/>
    <property type="match status" value="1"/>
</dbReference>
<dbReference type="Pfam" id="PF02670">
    <property type="entry name" value="DXP_reductoisom"/>
    <property type="match status" value="1"/>
</dbReference>
<comment type="function">
    <text evidence="9">Catalyzes the NADPH-dependent rearrangement and reduction of 1-deoxy-D-xylulose-5-phosphate (DXP) to 2-C-methyl-D-erythritol 4-phosphate (MEP).</text>
</comment>
<feature type="binding site" evidence="9">
    <location>
        <position position="234"/>
    </location>
    <ligand>
        <name>1-deoxy-D-xylulose 5-phosphate</name>
        <dbReference type="ChEBI" id="CHEBI:57792"/>
    </ligand>
</feature>
<gene>
    <name evidence="9" type="primary">dxr</name>
    <name evidence="13" type="ORF">CDEE_0586</name>
</gene>
<dbReference type="STRING" id="1208918.CDEE_0586"/>
<dbReference type="InterPro" id="IPR003821">
    <property type="entry name" value="DXP_reductoisomerase"/>
</dbReference>
<feature type="domain" description="1-deoxy-D-xylulose 5-phosphate reductoisomerase C-terminal" evidence="11">
    <location>
        <begin position="149"/>
        <end position="242"/>
    </location>
</feature>
<dbReference type="InterPro" id="IPR013644">
    <property type="entry name" value="DXP_reductoisomerase_C"/>
</dbReference>
<keyword evidence="7 9" id="KW-0414">Isoprene biosynthesis</keyword>
<feature type="binding site" evidence="9">
    <location>
        <position position="234"/>
    </location>
    <ligand>
        <name>Mn(2+)</name>
        <dbReference type="ChEBI" id="CHEBI:29035"/>
    </ligand>
</feature>
<feature type="domain" description="1-deoxy-D-xylulose 5-phosphate reductoisomerase N-terminal" evidence="10">
    <location>
        <begin position="7"/>
        <end position="135"/>
    </location>
</feature>
<feature type="binding site" evidence="9">
    <location>
        <position position="14"/>
    </location>
    <ligand>
        <name>NADPH</name>
        <dbReference type="ChEBI" id="CHEBI:57783"/>
    </ligand>
</feature>
<keyword evidence="14" id="KW-1185">Reference proteome</keyword>
<evidence type="ECO:0000256" key="3">
    <source>
        <dbReference type="ARBA" id="ARBA00022723"/>
    </source>
</evidence>
<dbReference type="InterPro" id="IPR013512">
    <property type="entry name" value="DXP_reductoisomerase_N"/>
</dbReference>
<feature type="binding site" evidence="9">
    <location>
        <position position="218"/>
    </location>
    <ligand>
        <name>NADPH</name>
        <dbReference type="ChEBI" id="CHEBI:57783"/>
    </ligand>
</feature>
<feature type="domain" description="DXP reductoisomerase C-terminal" evidence="12">
    <location>
        <begin position="274"/>
        <end position="392"/>
    </location>
</feature>